<reference evidence="15" key="1">
    <citation type="submission" date="2025-08" db="UniProtKB">
        <authorList>
            <consortium name="RefSeq"/>
        </authorList>
    </citation>
    <scope>IDENTIFICATION</scope>
    <source>
        <tissue evidence="15">Blood</tissue>
    </source>
</reference>
<keyword evidence="10" id="KW-0739">Sodium transport</keyword>
<evidence type="ECO:0000256" key="11">
    <source>
        <dbReference type="ARBA" id="ARBA00023303"/>
    </source>
</evidence>
<keyword evidence="9 13" id="KW-0472">Membrane</keyword>
<evidence type="ECO:0000256" key="6">
    <source>
        <dbReference type="ARBA" id="ARBA00022989"/>
    </source>
</evidence>
<evidence type="ECO:0000256" key="8">
    <source>
        <dbReference type="ARBA" id="ARBA00023065"/>
    </source>
</evidence>
<organism evidence="14 15">
    <name type="scientific">Eublepharis macularius</name>
    <name type="common">Leopard gecko</name>
    <name type="synonym">Cyrtodactylus macularius</name>
    <dbReference type="NCBI Taxonomy" id="481883"/>
    <lineage>
        <taxon>Eukaryota</taxon>
        <taxon>Metazoa</taxon>
        <taxon>Chordata</taxon>
        <taxon>Craniata</taxon>
        <taxon>Vertebrata</taxon>
        <taxon>Euteleostomi</taxon>
        <taxon>Lepidosauria</taxon>
        <taxon>Squamata</taxon>
        <taxon>Bifurcata</taxon>
        <taxon>Gekkota</taxon>
        <taxon>Eublepharidae</taxon>
        <taxon>Eublepharinae</taxon>
        <taxon>Eublepharis</taxon>
    </lineage>
</organism>
<evidence type="ECO:0000313" key="14">
    <source>
        <dbReference type="Proteomes" id="UP001190640"/>
    </source>
</evidence>
<evidence type="ECO:0000256" key="3">
    <source>
        <dbReference type="ARBA" id="ARBA00022461"/>
    </source>
</evidence>
<keyword evidence="5 13" id="KW-0812">Transmembrane</keyword>
<accession>A0AA97KIL2</accession>
<dbReference type="Pfam" id="PF00858">
    <property type="entry name" value="ASC"/>
    <property type="match status" value="1"/>
</dbReference>
<keyword evidence="8" id="KW-0406">Ion transport</keyword>
<dbReference type="Proteomes" id="UP001190640">
    <property type="component" value="Chromosome 17"/>
</dbReference>
<dbReference type="GeneID" id="129344856"/>
<dbReference type="AlphaFoldDB" id="A0AA97KIL2"/>
<dbReference type="PROSITE" id="PS01206">
    <property type="entry name" value="ASC"/>
    <property type="match status" value="1"/>
</dbReference>
<dbReference type="GO" id="GO:0034706">
    <property type="term" value="C:sodium channel complex"/>
    <property type="evidence" value="ECO:0007669"/>
    <property type="project" value="TreeGrafter"/>
</dbReference>
<keyword evidence="11 15" id="KW-0407">Ion channel</keyword>
<dbReference type="InterPro" id="IPR020903">
    <property type="entry name" value="ENaC_CS"/>
</dbReference>
<keyword evidence="7" id="KW-0915">Sodium</keyword>
<gene>
    <name evidence="15" type="primary">SCNN1D</name>
</gene>
<evidence type="ECO:0000256" key="5">
    <source>
        <dbReference type="ARBA" id="ARBA00022692"/>
    </source>
</evidence>
<evidence type="ECO:0000256" key="10">
    <source>
        <dbReference type="ARBA" id="ARBA00023201"/>
    </source>
</evidence>
<keyword evidence="6 13" id="KW-1133">Transmembrane helix</keyword>
<dbReference type="GO" id="GO:0015280">
    <property type="term" value="F:ligand-gated sodium channel activity"/>
    <property type="evidence" value="ECO:0007669"/>
    <property type="project" value="InterPro"/>
</dbReference>
<dbReference type="InterPro" id="IPR004724">
    <property type="entry name" value="ENaC_chordates"/>
</dbReference>
<keyword evidence="3" id="KW-0894">Sodium channel</keyword>
<dbReference type="PANTHER" id="PTHR11690:SF132">
    <property type="entry name" value="AMILORIDE-SENSITIVE SODIUM CHANNEL SUBUNIT DELTA"/>
    <property type="match status" value="1"/>
</dbReference>
<comment type="catalytic activity">
    <reaction evidence="12">
        <text>Na(+)(in) = Na(+)(out)</text>
        <dbReference type="Rhea" id="RHEA:34963"/>
        <dbReference type="ChEBI" id="CHEBI:29101"/>
    </reaction>
</comment>
<dbReference type="InterPro" id="IPR001873">
    <property type="entry name" value="ENaC"/>
</dbReference>
<comment type="subcellular location">
    <subcellularLocation>
        <location evidence="1">Cell membrane</location>
        <topology evidence="1">Multi-pass membrane protein</topology>
    </subcellularLocation>
</comment>
<dbReference type="CTD" id="6339"/>
<evidence type="ECO:0000256" key="9">
    <source>
        <dbReference type="ARBA" id="ARBA00023136"/>
    </source>
</evidence>
<dbReference type="Gene3D" id="1.10.287.770">
    <property type="entry name" value="YojJ-like"/>
    <property type="match status" value="1"/>
</dbReference>
<evidence type="ECO:0000256" key="13">
    <source>
        <dbReference type="SAM" id="Phobius"/>
    </source>
</evidence>
<dbReference type="NCBIfam" id="TIGR00859">
    <property type="entry name" value="ENaC"/>
    <property type="match status" value="1"/>
</dbReference>
<feature type="transmembrane region" description="Helical" evidence="13">
    <location>
        <begin position="57"/>
        <end position="75"/>
    </location>
</feature>
<dbReference type="GO" id="GO:0005886">
    <property type="term" value="C:plasma membrane"/>
    <property type="evidence" value="ECO:0007669"/>
    <property type="project" value="UniProtKB-SubCell"/>
</dbReference>
<evidence type="ECO:0000256" key="4">
    <source>
        <dbReference type="ARBA" id="ARBA00022475"/>
    </source>
</evidence>
<evidence type="ECO:0000256" key="7">
    <source>
        <dbReference type="ARBA" id="ARBA00023053"/>
    </source>
</evidence>
<evidence type="ECO:0000313" key="15">
    <source>
        <dbReference type="RefSeq" id="XP_054857738.1"/>
    </source>
</evidence>
<keyword evidence="14" id="KW-1185">Reference proteome</keyword>
<evidence type="ECO:0000256" key="1">
    <source>
        <dbReference type="ARBA" id="ARBA00004651"/>
    </source>
</evidence>
<sequence>MEREVVTEKEEMENKERKEALIEFYSSFKDLFEFFCLNTTIHGTVRLVCSSRNKMKTAFWALLFLASFAMLYWQFASLFNDYWNYPVIMKISVHSEPKLFPAITICDLNPARVSIIRKNMAELDNLTRETISRLYGSPISENALEDDLRSNDWLNNKSSQVSSSSFHLNNSFGLLKTGTGKVGFELCNKTGGECYNKVYLSGVDAFREWYRFHYMNIMSQVPKDNFSHHEQCPGSIQDFVYSCRYNQQPCSDSVCRYHAIYGSCFTYNSNGTEIKWQASKPGILYGLSLILKVEQKNHIPMLSTKAGAKVMIHNHNQSPFLEHEGFDIRPGIQSTVGMKQVDVTRLGGNYGDCTTDGKDVNVTSIYNSSYTLQACLHSCFQQLMIEKCGCGYYYYPLPRKTPKAEYCNYNKYPAWGHCFYRQYDEFASHQHNCFQKCRKPCRETWYRLSAGYAKWPSTKSEKWIHKVLKMQYNYSTTTERKDIAKVNIFYEHLDSYSLDETPGYDATLAMSNMGSQWSLWFGSSVLSVVEMLEFLVDVIILSLIFCYRWLTAKKLHVVTHPPAISTVSLTLEKYRYVEEGLATSQNVAKLYASEGDSSLDKNNVSTPYSKYGRYHVPEQYTGVVLNGFKYQDDHCSETGLSR</sequence>
<dbReference type="Gene3D" id="2.60.470.10">
    <property type="entry name" value="Acid-sensing ion channels like domains"/>
    <property type="match status" value="1"/>
</dbReference>
<evidence type="ECO:0000256" key="2">
    <source>
        <dbReference type="ARBA" id="ARBA00022448"/>
    </source>
</evidence>
<keyword evidence="2" id="KW-0813">Transport</keyword>
<dbReference type="RefSeq" id="XP_054857738.1">
    <property type="nucleotide sequence ID" value="XM_055001763.1"/>
</dbReference>
<name>A0AA97KIL2_EUBMA</name>
<evidence type="ECO:0000256" key="12">
    <source>
        <dbReference type="ARBA" id="ARBA00036239"/>
    </source>
</evidence>
<proteinExistence type="predicted"/>
<dbReference type="KEGG" id="emc:129344856"/>
<protein>
    <submittedName>
        <fullName evidence="15">Amiloride-sensitive sodium channel subunit delta</fullName>
    </submittedName>
</protein>
<dbReference type="PANTHER" id="PTHR11690">
    <property type="entry name" value="AMILORIDE-SENSITIVE SODIUM CHANNEL-RELATED"/>
    <property type="match status" value="1"/>
</dbReference>
<keyword evidence="4" id="KW-1003">Cell membrane</keyword>
<dbReference type="PRINTS" id="PR01078">
    <property type="entry name" value="AMINACHANNEL"/>
</dbReference>